<dbReference type="EMBL" id="AHEN01000060">
    <property type="protein sequence ID" value="EJQ91380.1"/>
    <property type="molecule type" value="Genomic_DNA"/>
</dbReference>
<reference evidence="1 2" key="1">
    <citation type="submission" date="2012-04" db="EMBL/GenBank/DDBJ databases">
        <title>The Genome Sequence of Bacillus cereus MC67.</title>
        <authorList>
            <consortium name="The Broad Institute Genome Sequencing Platform"/>
            <consortium name="The Broad Institute Genome Sequencing Center for Infectious Disease"/>
            <person name="Feldgarden M."/>
            <person name="Van der Auwera G.A."/>
            <person name="Mahillon J."/>
            <person name="Duprez V."/>
            <person name="Timmery S."/>
            <person name="Mattelet C."/>
            <person name="Dierick K."/>
            <person name="Sun M."/>
            <person name="Yu Z."/>
            <person name="Zhu L."/>
            <person name="Hu X."/>
            <person name="Shank E.B."/>
            <person name="Swiecicka I."/>
            <person name="Hansen B.M."/>
            <person name="Andrup L."/>
            <person name="Young S.K."/>
            <person name="Zeng Q."/>
            <person name="Gargeya S."/>
            <person name="Fitzgerald M."/>
            <person name="Haas B."/>
            <person name="Abouelleil A."/>
            <person name="Alvarado L."/>
            <person name="Arachchi H.M."/>
            <person name="Berlin A."/>
            <person name="Chapman S.B."/>
            <person name="Goldberg J."/>
            <person name="Griggs A."/>
            <person name="Gujja S."/>
            <person name="Hansen M."/>
            <person name="Howarth C."/>
            <person name="Imamovic A."/>
            <person name="Larimer J."/>
            <person name="McCowen C."/>
            <person name="Montmayeur A."/>
            <person name="Murphy C."/>
            <person name="Neiman D."/>
            <person name="Pearson M."/>
            <person name="Priest M."/>
            <person name="Roberts A."/>
            <person name="Saif S."/>
            <person name="Shea T."/>
            <person name="Sisk P."/>
            <person name="Sykes S."/>
            <person name="Wortman J."/>
            <person name="Nusbaum C."/>
            <person name="Birren B."/>
        </authorList>
    </citation>
    <scope>NUCLEOTIDE SEQUENCE [LARGE SCALE GENOMIC DNA]</scope>
    <source>
        <strain evidence="1 2">MC67</strain>
    </source>
</reference>
<dbReference type="PATRIC" id="fig|1053219.3.peg.5680"/>
<dbReference type="HOGENOM" id="CLU_3195887_0_0_9"/>
<accession>J8ES85</accession>
<name>J8ES85_BACCE</name>
<dbReference type="PROSITE" id="PS51257">
    <property type="entry name" value="PROKAR_LIPOPROTEIN"/>
    <property type="match status" value="1"/>
</dbReference>
<proteinExistence type="predicted"/>
<evidence type="ECO:0000313" key="1">
    <source>
        <dbReference type="EMBL" id="EJQ91380.1"/>
    </source>
</evidence>
<dbReference type="AlphaFoldDB" id="J8ES85"/>
<gene>
    <name evidence="1" type="ORF">II3_05552</name>
</gene>
<protein>
    <submittedName>
        <fullName evidence="1">Uncharacterized protein</fullName>
    </submittedName>
</protein>
<dbReference type="Proteomes" id="UP000006997">
    <property type="component" value="Unassembled WGS sequence"/>
</dbReference>
<comment type="caution">
    <text evidence="1">The sequence shown here is derived from an EMBL/GenBank/DDBJ whole genome shotgun (WGS) entry which is preliminary data.</text>
</comment>
<organism evidence="1 2">
    <name type="scientific">Bacillus cereus MC67</name>
    <dbReference type="NCBI Taxonomy" id="1053219"/>
    <lineage>
        <taxon>Bacteria</taxon>
        <taxon>Bacillati</taxon>
        <taxon>Bacillota</taxon>
        <taxon>Bacilli</taxon>
        <taxon>Bacillales</taxon>
        <taxon>Bacillaceae</taxon>
        <taxon>Bacillus</taxon>
        <taxon>Bacillus cereus group</taxon>
    </lineage>
</organism>
<evidence type="ECO:0000313" key="2">
    <source>
        <dbReference type="Proteomes" id="UP000006997"/>
    </source>
</evidence>
<sequence>MKLKKVLIIGFLCTLVVALSGCEFWEGYKEGIGVKTEIVIQMYKKINSYTFE</sequence>
<dbReference type="RefSeq" id="WP_002162255.1">
    <property type="nucleotide sequence ID" value="NZ_JH792116.1"/>
</dbReference>